<proteinExistence type="predicted"/>
<dbReference type="GO" id="GO:0005886">
    <property type="term" value="C:plasma membrane"/>
    <property type="evidence" value="ECO:0007669"/>
    <property type="project" value="TreeGrafter"/>
</dbReference>
<dbReference type="EMBL" id="HBGE01027156">
    <property type="protein sequence ID" value="CAD9119144.1"/>
    <property type="molecule type" value="Transcribed_RNA"/>
</dbReference>
<dbReference type="Gene3D" id="1.10.287.70">
    <property type="match status" value="1"/>
</dbReference>
<feature type="transmembrane region" description="Helical" evidence="2">
    <location>
        <begin position="31"/>
        <end position="51"/>
    </location>
</feature>
<dbReference type="InterPro" id="IPR018490">
    <property type="entry name" value="cNMP-bd_dom_sf"/>
</dbReference>
<sequence>MYHYFTAFHWSITQFTPASMEVVPRNAAERLFTILTISLGLVVFSSFVSNMTHAMTSFQRLTSEQAKKNQNLRQFLSTHRVSMALVHRIIYFCKSSNSSGVKKRLHEVDVSCLKALPENLLMRLHQEVYADTLACHPLFQKLRDIEDVCFLNICNVAMSERSLTSSEELFRCGTPASTMYFVVAGSLNYFRGYDMTMASMVETDRWICECSLWAKWEHRGRLTSWSEVSELMCLDAHEFHRVVAQTRSVLEVKRYAQLFCTRAVLDCGSADEITDLYGGRTTVDAIARRAFNHGDDAHLINKAVMLWSGKDAVLNVFKGWKQITASAKLNRGRRGSMRRASHEAEEEPPAAQ</sequence>
<dbReference type="GO" id="GO:0042391">
    <property type="term" value="P:regulation of membrane potential"/>
    <property type="evidence" value="ECO:0007669"/>
    <property type="project" value="TreeGrafter"/>
</dbReference>
<keyword evidence="2" id="KW-0812">Transmembrane</keyword>
<organism evidence="3">
    <name type="scientific">Alexandrium catenella</name>
    <name type="common">Red tide dinoflagellate</name>
    <name type="synonym">Gonyaulax catenella</name>
    <dbReference type="NCBI Taxonomy" id="2925"/>
    <lineage>
        <taxon>Eukaryota</taxon>
        <taxon>Sar</taxon>
        <taxon>Alveolata</taxon>
        <taxon>Dinophyceae</taxon>
        <taxon>Gonyaulacales</taxon>
        <taxon>Pyrocystaceae</taxon>
        <taxon>Alexandrium</taxon>
    </lineage>
</organism>
<dbReference type="PANTHER" id="PTHR10217:SF435">
    <property type="entry name" value="POTASSIUM VOLTAGE-GATED CHANNEL PROTEIN EAG"/>
    <property type="match status" value="1"/>
</dbReference>
<dbReference type="Gene3D" id="2.60.120.10">
    <property type="entry name" value="Jelly Rolls"/>
    <property type="match status" value="1"/>
</dbReference>
<dbReference type="AlphaFoldDB" id="A0A7S1Q4G5"/>
<evidence type="ECO:0000256" key="2">
    <source>
        <dbReference type="SAM" id="Phobius"/>
    </source>
</evidence>
<dbReference type="GO" id="GO:0005249">
    <property type="term" value="F:voltage-gated potassium channel activity"/>
    <property type="evidence" value="ECO:0007669"/>
    <property type="project" value="TreeGrafter"/>
</dbReference>
<feature type="region of interest" description="Disordered" evidence="1">
    <location>
        <begin position="331"/>
        <end position="352"/>
    </location>
</feature>
<keyword evidence="2" id="KW-1133">Transmembrane helix</keyword>
<reference evidence="3" key="1">
    <citation type="submission" date="2021-01" db="EMBL/GenBank/DDBJ databases">
        <authorList>
            <person name="Corre E."/>
            <person name="Pelletier E."/>
            <person name="Niang G."/>
            <person name="Scheremetjew M."/>
            <person name="Finn R."/>
            <person name="Kale V."/>
            <person name="Holt S."/>
            <person name="Cochrane G."/>
            <person name="Meng A."/>
            <person name="Brown T."/>
            <person name="Cohen L."/>
        </authorList>
    </citation>
    <scope>NUCLEOTIDE SEQUENCE</scope>
    <source>
        <strain evidence="3">OF101</strain>
    </source>
</reference>
<dbReference type="PANTHER" id="PTHR10217">
    <property type="entry name" value="VOLTAGE AND LIGAND GATED POTASSIUM CHANNEL"/>
    <property type="match status" value="1"/>
</dbReference>
<name>A0A7S1Q4G5_ALECA</name>
<accession>A0A7S1Q4G5</accession>
<dbReference type="SUPFAM" id="SSF81324">
    <property type="entry name" value="Voltage-gated potassium channels"/>
    <property type="match status" value="1"/>
</dbReference>
<gene>
    <name evidence="3" type="ORF">ACAT0790_LOCUS16345</name>
</gene>
<evidence type="ECO:0000313" key="3">
    <source>
        <dbReference type="EMBL" id="CAD9119144.1"/>
    </source>
</evidence>
<keyword evidence="2" id="KW-0472">Membrane</keyword>
<dbReference type="InterPro" id="IPR014710">
    <property type="entry name" value="RmlC-like_jellyroll"/>
</dbReference>
<evidence type="ECO:0008006" key="4">
    <source>
        <dbReference type="Google" id="ProtNLM"/>
    </source>
</evidence>
<protein>
    <recommendedName>
        <fullName evidence="4">Cyclic nucleotide-binding domain-containing protein</fullName>
    </recommendedName>
</protein>
<dbReference type="InterPro" id="IPR050818">
    <property type="entry name" value="KCNH_animal-type"/>
</dbReference>
<dbReference type="SUPFAM" id="SSF51206">
    <property type="entry name" value="cAMP-binding domain-like"/>
    <property type="match status" value="1"/>
</dbReference>
<evidence type="ECO:0000256" key="1">
    <source>
        <dbReference type="SAM" id="MobiDB-lite"/>
    </source>
</evidence>